<name>A0A3A5L6Z2_9HYPH</name>
<dbReference type="GO" id="GO:0016811">
    <property type="term" value="F:hydrolase activity, acting on carbon-nitrogen (but not peptide) bonds, in linear amides"/>
    <property type="evidence" value="ECO:0007669"/>
    <property type="project" value="InterPro"/>
</dbReference>
<protein>
    <recommendedName>
        <fullName evidence="12">Ceramidase</fullName>
    </recommendedName>
</protein>
<feature type="transmembrane region" description="Helical" evidence="9">
    <location>
        <begin position="197"/>
        <end position="218"/>
    </location>
</feature>
<evidence type="ECO:0000256" key="4">
    <source>
        <dbReference type="ARBA" id="ARBA00022801"/>
    </source>
</evidence>
<sequence>MWQTLLTPVDLYCERTGPELWAEPVNALTNLAFLAAGLWGVREVRRHGTGTFAEVLAWWVVAIGIGSMLFHTFAIRATIWADVLPIVGFTLAYTLFTLRRFLGIRWGKAIAIFVAFYAVAGLLTWAVPDWLRQASNGTTGYLAPFLALAFLGAWTALSGSGAGRYNLAALAIFVVSVICRMADPLVCGSFPLGTHFLWHILNGLMLGVLLAATARFGAPSAVGSNGSRQ</sequence>
<keyword evidence="11" id="KW-1185">Reference proteome</keyword>
<dbReference type="Pfam" id="PF05875">
    <property type="entry name" value="Ceramidase"/>
    <property type="match status" value="1"/>
</dbReference>
<feature type="transmembrane region" description="Helical" evidence="9">
    <location>
        <begin position="110"/>
        <end position="127"/>
    </location>
</feature>
<keyword evidence="2 9" id="KW-0812">Transmembrane</keyword>
<evidence type="ECO:0000313" key="10">
    <source>
        <dbReference type="EMBL" id="RJT39708.1"/>
    </source>
</evidence>
<keyword evidence="7" id="KW-0106">Calcium</keyword>
<dbReference type="GO" id="GO:0016020">
    <property type="term" value="C:membrane"/>
    <property type="evidence" value="ECO:0007669"/>
    <property type="project" value="UniProtKB-SubCell"/>
</dbReference>
<dbReference type="RefSeq" id="WP_120014484.1">
    <property type="nucleotide sequence ID" value="NZ_QZWZ01000008.1"/>
</dbReference>
<accession>A0A3A5L6Z2</accession>
<evidence type="ECO:0000256" key="5">
    <source>
        <dbReference type="ARBA" id="ARBA00022989"/>
    </source>
</evidence>
<keyword evidence="3 7" id="KW-0479">Metal-binding</keyword>
<proteinExistence type="predicted"/>
<feature type="binding site" evidence="7">
    <location>
        <position position="23"/>
    </location>
    <ligand>
        <name>Ca(2+)</name>
        <dbReference type="ChEBI" id="CHEBI:29108"/>
    </ligand>
</feature>
<dbReference type="GO" id="GO:0006672">
    <property type="term" value="P:ceramide metabolic process"/>
    <property type="evidence" value="ECO:0007669"/>
    <property type="project" value="InterPro"/>
</dbReference>
<gene>
    <name evidence="10" type="ORF">D3227_12920</name>
</gene>
<dbReference type="InterPro" id="IPR008901">
    <property type="entry name" value="ACER"/>
</dbReference>
<evidence type="ECO:0000256" key="7">
    <source>
        <dbReference type="PIRSR" id="PIRSR608901-1"/>
    </source>
</evidence>
<comment type="caution">
    <text evidence="10">The sequence shown here is derived from an EMBL/GenBank/DDBJ whole genome shotgun (WGS) entry which is preliminary data.</text>
</comment>
<evidence type="ECO:0000256" key="6">
    <source>
        <dbReference type="ARBA" id="ARBA00023136"/>
    </source>
</evidence>
<feature type="transmembrane region" description="Helical" evidence="9">
    <location>
        <begin position="53"/>
        <end position="73"/>
    </location>
</feature>
<keyword evidence="6 9" id="KW-0472">Membrane</keyword>
<organism evidence="10 11">
    <name type="scientific">Mesorhizobium waimense</name>
    <dbReference type="NCBI Taxonomy" id="1300307"/>
    <lineage>
        <taxon>Bacteria</taxon>
        <taxon>Pseudomonadati</taxon>
        <taxon>Pseudomonadota</taxon>
        <taxon>Alphaproteobacteria</taxon>
        <taxon>Hyphomicrobiales</taxon>
        <taxon>Phyllobacteriaceae</taxon>
        <taxon>Mesorhizobium</taxon>
    </lineage>
</organism>
<evidence type="ECO:0000256" key="2">
    <source>
        <dbReference type="ARBA" id="ARBA00022692"/>
    </source>
</evidence>
<feature type="binding site" evidence="8">
    <location>
        <position position="199"/>
    </location>
    <ligand>
        <name>Zn(2+)</name>
        <dbReference type="ChEBI" id="CHEBI:29105"/>
        <note>catalytic</note>
    </ligand>
</feature>
<evidence type="ECO:0000256" key="1">
    <source>
        <dbReference type="ARBA" id="ARBA00004141"/>
    </source>
</evidence>
<feature type="binding site" evidence="8">
    <location>
        <position position="71"/>
    </location>
    <ligand>
        <name>Zn(2+)</name>
        <dbReference type="ChEBI" id="CHEBI:29105"/>
        <note>catalytic</note>
    </ligand>
</feature>
<keyword evidence="8" id="KW-0862">Zinc</keyword>
<dbReference type="Proteomes" id="UP000272706">
    <property type="component" value="Unassembled WGS sequence"/>
</dbReference>
<evidence type="ECO:0000313" key="11">
    <source>
        <dbReference type="Proteomes" id="UP000272706"/>
    </source>
</evidence>
<keyword evidence="4" id="KW-0378">Hydrolase</keyword>
<feature type="transmembrane region" description="Helical" evidence="9">
    <location>
        <begin position="169"/>
        <end position="191"/>
    </location>
</feature>
<dbReference type="OrthoDB" id="277121at2"/>
<feature type="transmembrane region" description="Helical" evidence="9">
    <location>
        <begin position="79"/>
        <end position="98"/>
    </location>
</feature>
<dbReference type="EMBL" id="QZWZ01000008">
    <property type="protein sequence ID" value="RJT39708.1"/>
    <property type="molecule type" value="Genomic_DNA"/>
</dbReference>
<dbReference type="AlphaFoldDB" id="A0A3A5L6Z2"/>
<dbReference type="GO" id="GO:0046872">
    <property type="term" value="F:metal ion binding"/>
    <property type="evidence" value="ECO:0007669"/>
    <property type="project" value="UniProtKB-KW"/>
</dbReference>
<reference evidence="10 11" key="1">
    <citation type="submission" date="2018-09" db="EMBL/GenBank/DDBJ databases">
        <title>Mesorhizobium carmichaelinearum sp. nov. isolated from Carmichaelinea spp. root nodules in New Zealand.</title>
        <authorList>
            <person name="De Meyer S.E."/>
        </authorList>
    </citation>
    <scope>NUCLEOTIDE SEQUENCE [LARGE SCALE GENOMIC DNA]</scope>
    <source>
        <strain evidence="10 11">ICMP19557</strain>
    </source>
</reference>
<comment type="subcellular location">
    <subcellularLocation>
        <location evidence="1">Membrane</location>
        <topology evidence="1">Multi-pass membrane protein</topology>
    </subcellularLocation>
</comment>
<evidence type="ECO:0000256" key="8">
    <source>
        <dbReference type="PIRSR" id="PIRSR608901-2"/>
    </source>
</evidence>
<feature type="binding site" evidence="8">
    <location>
        <position position="195"/>
    </location>
    <ligand>
        <name>Zn(2+)</name>
        <dbReference type="ChEBI" id="CHEBI:29105"/>
        <note>catalytic</note>
    </ligand>
</feature>
<evidence type="ECO:0000256" key="9">
    <source>
        <dbReference type="SAM" id="Phobius"/>
    </source>
</evidence>
<evidence type="ECO:0000256" key="3">
    <source>
        <dbReference type="ARBA" id="ARBA00022723"/>
    </source>
</evidence>
<keyword evidence="5 9" id="KW-1133">Transmembrane helix</keyword>
<dbReference type="InterPro" id="IPR033138">
    <property type="entry name" value="Cu_oxidase_CS"/>
</dbReference>
<feature type="transmembrane region" description="Helical" evidence="9">
    <location>
        <begin position="139"/>
        <end position="157"/>
    </location>
</feature>
<comment type="cofactor">
    <cofactor evidence="8">
        <name>Zn(2+)</name>
        <dbReference type="ChEBI" id="CHEBI:29105"/>
    </cofactor>
</comment>
<feature type="transmembrane region" description="Helical" evidence="9">
    <location>
        <begin position="20"/>
        <end position="41"/>
    </location>
</feature>
<dbReference type="PROSITE" id="PS00079">
    <property type="entry name" value="MULTICOPPER_OXIDASE1"/>
    <property type="match status" value="1"/>
</dbReference>
<evidence type="ECO:0008006" key="12">
    <source>
        <dbReference type="Google" id="ProtNLM"/>
    </source>
</evidence>